<keyword evidence="2" id="KW-1185">Reference proteome</keyword>
<evidence type="ECO:0000313" key="1">
    <source>
        <dbReference type="EMBL" id="NMP22558.1"/>
    </source>
</evidence>
<dbReference type="RefSeq" id="WP_169098982.1">
    <property type="nucleotide sequence ID" value="NZ_JABBVZ010000025.1"/>
</dbReference>
<protein>
    <submittedName>
        <fullName evidence="1">DUF3243 domain-containing protein</fullName>
    </submittedName>
</protein>
<evidence type="ECO:0000313" key="2">
    <source>
        <dbReference type="Proteomes" id="UP000533476"/>
    </source>
</evidence>
<name>A0A7Y0L3T2_9FIRM</name>
<sequence length="87" mass="10019">MSPTDMTPQSLQDVWDWVRNRFDDKEAAHMDAILVQIGNRVAANPPPNLSPEDQMVLEAWQSASPDDRHRLAQLFMRTVGHQEFDDM</sequence>
<reference evidence="1 2" key="1">
    <citation type="submission" date="2020-04" db="EMBL/GenBank/DDBJ databases">
        <authorList>
            <person name="Zhang R."/>
            <person name="Schippers A."/>
        </authorList>
    </citation>
    <scope>NUCLEOTIDE SEQUENCE [LARGE SCALE GENOMIC DNA]</scope>
    <source>
        <strain evidence="1 2">DSM 109850</strain>
    </source>
</reference>
<accession>A0A7Y0L3T2</accession>
<dbReference type="EMBL" id="JABBVZ010000025">
    <property type="protein sequence ID" value="NMP22558.1"/>
    <property type="molecule type" value="Genomic_DNA"/>
</dbReference>
<dbReference type="AlphaFoldDB" id="A0A7Y0L3T2"/>
<organism evidence="1 2">
    <name type="scientific">Sulfobacillus harzensis</name>
    <dbReference type="NCBI Taxonomy" id="2729629"/>
    <lineage>
        <taxon>Bacteria</taxon>
        <taxon>Bacillati</taxon>
        <taxon>Bacillota</taxon>
        <taxon>Clostridia</taxon>
        <taxon>Eubacteriales</taxon>
        <taxon>Clostridiales Family XVII. Incertae Sedis</taxon>
        <taxon>Sulfobacillus</taxon>
    </lineage>
</organism>
<comment type="caution">
    <text evidence="1">The sequence shown here is derived from an EMBL/GenBank/DDBJ whole genome shotgun (WGS) entry which is preliminary data.</text>
</comment>
<gene>
    <name evidence="1" type="ORF">HIJ39_09360</name>
</gene>
<dbReference type="Proteomes" id="UP000533476">
    <property type="component" value="Unassembled WGS sequence"/>
</dbReference>
<proteinExistence type="predicted"/>